<comment type="caution">
    <text evidence="1">The sequence shown here is derived from an EMBL/GenBank/DDBJ whole genome shotgun (WGS) entry which is preliminary data.</text>
</comment>
<evidence type="ECO:0000313" key="1">
    <source>
        <dbReference type="EMBL" id="GAD06039.1"/>
    </source>
</evidence>
<protein>
    <submittedName>
        <fullName evidence="1">Uncharacterized protein</fullName>
    </submittedName>
</protein>
<reference evidence="1 2" key="2">
    <citation type="journal article" date="2013" name="Genome Announc.">
        <title>Draft Genome Sequences of Porphyromonas crevioricanis JCM 15906T and Porphyromonas cansulci JCM 13913T Isolated from a Canine Oral Cavity.</title>
        <authorList>
            <person name="Sakamoto M."/>
            <person name="Tanaka N."/>
            <person name="Shiwa Y."/>
            <person name="Yoshikawa H."/>
            <person name="Ohkuma M."/>
        </authorList>
    </citation>
    <scope>NUCLEOTIDE SEQUENCE [LARGE SCALE GENOMIC DNA]</scope>
    <source>
        <strain evidence="1 2">JCM 15906</strain>
    </source>
</reference>
<dbReference type="EMBL" id="BAOU01000054">
    <property type="protein sequence ID" value="GAD06039.1"/>
    <property type="molecule type" value="Genomic_DNA"/>
</dbReference>
<sequence>MLPQEIFFVLPPENSFALHIKTFFLYRRLFNFLLTRVSGVDPFF</sequence>
<accession>T1DTV6</accession>
<evidence type="ECO:0000313" key="2">
    <source>
        <dbReference type="Proteomes" id="UP000018031"/>
    </source>
</evidence>
<name>T1DTV6_9PORP</name>
<proteinExistence type="predicted"/>
<reference evidence="2" key="1">
    <citation type="journal article" date="2013" name="Genome">
        <title>Draft Genome Sequences of Porphyromonas crevioricanis JCM 15906T and Porphyromonas cansulci JCM 13913T Isolated from a Canine Oral Cavity.</title>
        <authorList>
            <person name="Sakamoto M."/>
            <person name="Tanaka N."/>
            <person name="Shiwa Y."/>
            <person name="Yoshikawa H."/>
            <person name="Ohkuma M."/>
        </authorList>
    </citation>
    <scope>NUCLEOTIDE SEQUENCE [LARGE SCALE GENOMIC DNA]</scope>
    <source>
        <strain evidence="2">JCM 15906</strain>
    </source>
</reference>
<dbReference type="Proteomes" id="UP000018031">
    <property type="component" value="Unassembled WGS sequence"/>
</dbReference>
<organism evidence="1 2">
    <name type="scientific">Porphyromonas crevioricanis JCM 15906</name>
    <dbReference type="NCBI Taxonomy" id="1305617"/>
    <lineage>
        <taxon>Bacteria</taxon>
        <taxon>Pseudomonadati</taxon>
        <taxon>Bacteroidota</taxon>
        <taxon>Bacteroidia</taxon>
        <taxon>Bacteroidales</taxon>
        <taxon>Porphyromonadaceae</taxon>
        <taxon>Porphyromonas</taxon>
    </lineage>
</organism>
<dbReference type="AlphaFoldDB" id="T1DTV6"/>
<gene>
    <name evidence="1" type="ORF">PORCRE_1759</name>
</gene>